<organism evidence="2 3">
    <name type="scientific">Mugilogobius chulae</name>
    <name type="common">yellowstripe goby</name>
    <dbReference type="NCBI Taxonomy" id="88201"/>
    <lineage>
        <taxon>Eukaryota</taxon>
        <taxon>Metazoa</taxon>
        <taxon>Chordata</taxon>
        <taxon>Craniata</taxon>
        <taxon>Vertebrata</taxon>
        <taxon>Euteleostomi</taxon>
        <taxon>Actinopterygii</taxon>
        <taxon>Neopterygii</taxon>
        <taxon>Teleostei</taxon>
        <taxon>Neoteleostei</taxon>
        <taxon>Acanthomorphata</taxon>
        <taxon>Gobiaria</taxon>
        <taxon>Gobiiformes</taxon>
        <taxon>Gobioidei</taxon>
        <taxon>Gobiidae</taxon>
        <taxon>Gobionellinae</taxon>
        <taxon>Mugilogobius</taxon>
    </lineage>
</organism>
<feature type="region of interest" description="Disordered" evidence="1">
    <location>
        <begin position="263"/>
        <end position="289"/>
    </location>
</feature>
<evidence type="ECO:0000256" key="1">
    <source>
        <dbReference type="SAM" id="MobiDB-lite"/>
    </source>
</evidence>
<reference evidence="3" key="1">
    <citation type="submission" date="2024-04" db="EMBL/GenBank/DDBJ databases">
        <title>Salinicola lusitanus LLJ914,a marine bacterium isolated from the Okinawa Trough.</title>
        <authorList>
            <person name="Li J."/>
        </authorList>
    </citation>
    <scope>NUCLEOTIDE SEQUENCE [LARGE SCALE GENOMIC DNA]</scope>
</reference>
<dbReference type="AlphaFoldDB" id="A0AAW0PPN9"/>
<feature type="region of interest" description="Disordered" evidence="1">
    <location>
        <begin position="335"/>
        <end position="354"/>
    </location>
</feature>
<sequence>MVCEPLFLSALSFIVDRGRAHLERWKFQTRACQLNDTTEKKKSNRGVEQEIGAVVVPLSRMCSRGGGKDAVGAARGTHVAGGFPETTSKADPQRRRKHVVVIRAKARSHDLNTGVVSSYTSRVYASLERTGTDTVGEGSAEAVGGGLGRSGAAFSGISVAKKKTKPLNLKIHSSVGSCENLPTQRSPIHSEPPCAPSSSLPSSRPRLLCMRKLPLQTEGGSQVKISSDAVFMCVSKHTKRAHRGRATQNALLDTEGITAWIGGLPAPSKPQNKPSAMDDSGEEGTEAHNRRDACVSVGMSPVSQAKHPSLLCVWGRAIAAIFALQPQSTETIQYIKPRSAPSPVSQCSSRSTRR</sequence>
<dbReference type="EMBL" id="JBBPFD010000003">
    <property type="protein sequence ID" value="KAK7933847.1"/>
    <property type="molecule type" value="Genomic_DNA"/>
</dbReference>
<name>A0AAW0PPN9_9GOBI</name>
<comment type="caution">
    <text evidence="2">The sequence shown here is derived from an EMBL/GenBank/DDBJ whole genome shotgun (WGS) entry which is preliminary data.</text>
</comment>
<proteinExistence type="predicted"/>
<feature type="compositionally biased region" description="Polar residues" evidence="1">
    <location>
        <begin position="342"/>
        <end position="354"/>
    </location>
</feature>
<evidence type="ECO:0000313" key="3">
    <source>
        <dbReference type="Proteomes" id="UP001460270"/>
    </source>
</evidence>
<feature type="region of interest" description="Disordered" evidence="1">
    <location>
        <begin position="183"/>
        <end position="203"/>
    </location>
</feature>
<gene>
    <name evidence="2" type="ORF">WMY93_004743</name>
</gene>
<evidence type="ECO:0000313" key="2">
    <source>
        <dbReference type="EMBL" id="KAK7933847.1"/>
    </source>
</evidence>
<dbReference type="Proteomes" id="UP001460270">
    <property type="component" value="Unassembled WGS sequence"/>
</dbReference>
<protein>
    <submittedName>
        <fullName evidence="2">Uncharacterized protein</fullName>
    </submittedName>
</protein>
<accession>A0AAW0PPN9</accession>
<keyword evidence="3" id="KW-1185">Reference proteome</keyword>
<feature type="region of interest" description="Disordered" evidence="1">
    <location>
        <begin position="67"/>
        <end position="95"/>
    </location>
</feature>